<comment type="caution">
    <text evidence="7">The sequence shown here is derived from an EMBL/GenBank/DDBJ whole genome shotgun (WGS) entry which is preliminary data.</text>
</comment>
<accession>A0AAU9JHS8</accession>
<feature type="compositionally biased region" description="Basic and acidic residues" evidence="5">
    <location>
        <begin position="1"/>
        <end position="20"/>
    </location>
</feature>
<feature type="compositionally biased region" description="Polar residues" evidence="5">
    <location>
        <begin position="123"/>
        <end position="151"/>
    </location>
</feature>
<dbReference type="PROSITE" id="PS50103">
    <property type="entry name" value="ZF_C3H1"/>
    <property type="match status" value="1"/>
</dbReference>
<evidence type="ECO:0000256" key="1">
    <source>
        <dbReference type="ARBA" id="ARBA00022723"/>
    </source>
</evidence>
<dbReference type="AlphaFoldDB" id="A0AAU9JHS8"/>
<protein>
    <recommendedName>
        <fullName evidence="6">C3H1-type domain-containing protein</fullName>
    </recommendedName>
</protein>
<dbReference type="SMART" id="SM00356">
    <property type="entry name" value="ZnF_C3H1"/>
    <property type="match status" value="1"/>
</dbReference>
<feature type="zinc finger region" description="C3H1-type" evidence="4">
    <location>
        <begin position="259"/>
        <end position="287"/>
    </location>
</feature>
<evidence type="ECO:0000256" key="4">
    <source>
        <dbReference type="PROSITE-ProRule" id="PRU00723"/>
    </source>
</evidence>
<evidence type="ECO:0000313" key="8">
    <source>
        <dbReference type="Proteomes" id="UP001162131"/>
    </source>
</evidence>
<feature type="region of interest" description="Disordered" evidence="5">
    <location>
        <begin position="313"/>
        <end position="335"/>
    </location>
</feature>
<keyword evidence="8" id="KW-1185">Reference proteome</keyword>
<evidence type="ECO:0000259" key="6">
    <source>
        <dbReference type="PROSITE" id="PS50103"/>
    </source>
</evidence>
<dbReference type="GO" id="GO:0008270">
    <property type="term" value="F:zinc ion binding"/>
    <property type="evidence" value="ECO:0007669"/>
    <property type="project" value="UniProtKB-KW"/>
</dbReference>
<sequence length="335" mass="39081">MEKELNHKEKEKDEMTKKSLENMSSKVPYYTPNKILISVSQRSKIESAEQLEENKRENGVLRTIYQRETEIPTAPIETATAKPGQVGNIQFIPASKYGHFPTVIKLSDEDETKDEEEKELESYTQQASSYQPQSVPQFHSMTPPDMSQTSQMMPPTNHMSMPPPPPSMSQPLISHMPQQMMGMPQNIPMMPMNQMYMPYPPNQNYQMPQMGPYGPMMNQPQPQPHRMQPSYQPQTMQFPTNDLNRRQVIYNPITKKPLNYKTMPCRKFHSNEGCERGDNCHFIHDFQYQGRPIPNFQEWKNSNQERLQNLMASKQDESAPSYYPPMNYPPDYNKY</sequence>
<dbReference type="InterPro" id="IPR000571">
    <property type="entry name" value="Znf_CCCH"/>
</dbReference>
<dbReference type="EMBL" id="CAJZBQ010000036">
    <property type="protein sequence ID" value="CAG9324632.1"/>
    <property type="molecule type" value="Genomic_DNA"/>
</dbReference>
<keyword evidence="2 4" id="KW-0863">Zinc-finger</keyword>
<dbReference type="Proteomes" id="UP001162131">
    <property type="component" value="Unassembled WGS sequence"/>
</dbReference>
<name>A0AAU9JHS8_9CILI</name>
<reference evidence="7" key="1">
    <citation type="submission" date="2021-09" db="EMBL/GenBank/DDBJ databases">
        <authorList>
            <consortium name="AG Swart"/>
            <person name="Singh M."/>
            <person name="Singh A."/>
            <person name="Seah K."/>
            <person name="Emmerich C."/>
        </authorList>
    </citation>
    <scope>NUCLEOTIDE SEQUENCE</scope>
    <source>
        <strain evidence="7">ATCC30299</strain>
    </source>
</reference>
<feature type="region of interest" description="Disordered" evidence="5">
    <location>
        <begin position="107"/>
        <end position="155"/>
    </location>
</feature>
<feature type="domain" description="C3H1-type" evidence="6">
    <location>
        <begin position="259"/>
        <end position="287"/>
    </location>
</feature>
<evidence type="ECO:0000256" key="3">
    <source>
        <dbReference type="ARBA" id="ARBA00022833"/>
    </source>
</evidence>
<dbReference type="Gene3D" id="4.10.1000.10">
    <property type="entry name" value="Zinc finger, CCCH-type"/>
    <property type="match status" value="1"/>
</dbReference>
<dbReference type="InterPro" id="IPR036855">
    <property type="entry name" value="Znf_CCCH_sf"/>
</dbReference>
<evidence type="ECO:0000256" key="2">
    <source>
        <dbReference type="ARBA" id="ARBA00022771"/>
    </source>
</evidence>
<keyword evidence="1 4" id="KW-0479">Metal-binding</keyword>
<feature type="compositionally biased region" description="Acidic residues" evidence="5">
    <location>
        <begin position="108"/>
        <end position="119"/>
    </location>
</feature>
<dbReference type="SUPFAM" id="SSF90229">
    <property type="entry name" value="CCCH zinc finger"/>
    <property type="match status" value="1"/>
</dbReference>
<evidence type="ECO:0000256" key="5">
    <source>
        <dbReference type="SAM" id="MobiDB-lite"/>
    </source>
</evidence>
<feature type="region of interest" description="Disordered" evidence="5">
    <location>
        <begin position="1"/>
        <end position="25"/>
    </location>
</feature>
<proteinExistence type="predicted"/>
<gene>
    <name evidence="7" type="ORF">BSTOLATCC_MIC36418</name>
</gene>
<organism evidence="7 8">
    <name type="scientific">Blepharisma stoltei</name>
    <dbReference type="NCBI Taxonomy" id="1481888"/>
    <lineage>
        <taxon>Eukaryota</taxon>
        <taxon>Sar</taxon>
        <taxon>Alveolata</taxon>
        <taxon>Ciliophora</taxon>
        <taxon>Postciliodesmatophora</taxon>
        <taxon>Heterotrichea</taxon>
        <taxon>Heterotrichida</taxon>
        <taxon>Blepharismidae</taxon>
        <taxon>Blepharisma</taxon>
    </lineage>
</organism>
<keyword evidence="3 4" id="KW-0862">Zinc</keyword>
<evidence type="ECO:0000313" key="7">
    <source>
        <dbReference type="EMBL" id="CAG9324632.1"/>
    </source>
</evidence>